<dbReference type="InterPro" id="IPR052217">
    <property type="entry name" value="Mito/Peroxisomal_Carrier"/>
</dbReference>
<evidence type="ECO:0000256" key="7">
    <source>
        <dbReference type="ARBA" id="ARBA00023128"/>
    </source>
</evidence>
<dbReference type="Gene3D" id="1.50.40.10">
    <property type="entry name" value="Mitochondrial carrier domain"/>
    <property type="match status" value="2"/>
</dbReference>
<keyword evidence="13" id="KW-1185">Reference proteome</keyword>
<accession>A0A5C3QTZ3</accession>
<evidence type="ECO:0000256" key="3">
    <source>
        <dbReference type="ARBA" id="ARBA00022448"/>
    </source>
</evidence>
<keyword evidence="4 9" id="KW-0812">Transmembrane</keyword>
<evidence type="ECO:0000256" key="6">
    <source>
        <dbReference type="ARBA" id="ARBA00022989"/>
    </source>
</evidence>
<evidence type="ECO:0000256" key="8">
    <source>
        <dbReference type="ARBA" id="ARBA00023136"/>
    </source>
</evidence>
<keyword evidence="3 10" id="KW-0813">Transport</keyword>
<dbReference type="GO" id="GO:0015217">
    <property type="term" value="F:ADP transmembrane transporter activity"/>
    <property type="evidence" value="ECO:0007669"/>
    <property type="project" value="TreeGrafter"/>
</dbReference>
<dbReference type="OrthoDB" id="446044at2759"/>
<name>A0A5C3QTZ3_9AGAR</name>
<keyword evidence="5" id="KW-0677">Repeat</keyword>
<dbReference type="PANTHER" id="PTHR45939:SF1">
    <property type="entry name" value="MITOCHONDRIAL THIAMINE PYROPHOSPHATE CARRIER 1-RELATED"/>
    <property type="match status" value="1"/>
</dbReference>
<dbReference type="Pfam" id="PF00153">
    <property type="entry name" value="Mito_carr"/>
    <property type="match status" value="3"/>
</dbReference>
<dbReference type="PROSITE" id="PS51257">
    <property type="entry name" value="PROKAR_LIPOPROTEIN"/>
    <property type="match status" value="1"/>
</dbReference>
<feature type="repeat" description="Solcar" evidence="9">
    <location>
        <begin position="120"/>
        <end position="219"/>
    </location>
</feature>
<protein>
    <submittedName>
        <fullName evidence="12">Mitochondrial carrier domain-containing protein</fullName>
    </submittedName>
</protein>
<dbReference type="PRINTS" id="PR00926">
    <property type="entry name" value="MITOCARRIER"/>
</dbReference>
<sequence>MAPAQSKPVQQLTPFGAALAGALGGCFSTAVVYPLDVAKTRIQALPDSKGKQKADMSMLSVLLRVQRKEGVAGWYRGFWATMLNTFSQQYAYFFVYSFVRGSYMKRLLAKAPPGSKAPVISTAMELILGAIAGALAQIFTIPVSVIATRQQLGSLKQDSIPPLVPTSISTKDDQSFLGVAREIIREDGAAGLWAGLRPGLVLTANPAITYGVFERLKNVLLQLRSTTRLTPGMSFLIGSLSKTLATVVTYPYIMAKVRIQTRTGDVADEGVGAPKRHAGALEILARVHQRDGFAGWYKGMQAQITKAVLSQALLFMSKEKFEQWALILMLSLARLQ</sequence>
<dbReference type="AlphaFoldDB" id="A0A5C3QTZ3"/>
<evidence type="ECO:0000256" key="4">
    <source>
        <dbReference type="ARBA" id="ARBA00022692"/>
    </source>
</evidence>
<gene>
    <name evidence="12" type="ORF">BDV98DRAFT_563022</name>
</gene>
<evidence type="ECO:0000313" key="12">
    <source>
        <dbReference type="EMBL" id="TFL03769.1"/>
    </source>
</evidence>
<evidence type="ECO:0000256" key="5">
    <source>
        <dbReference type="ARBA" id="ARBA00022737"/>
    </source>
</evidence>
<evidence type="ECO:0000256" key="2">
    <source>
        <dbReference type="ARBA" id="ARBA00006375"/>
    </source>
</evidence>
<dbReference type="EMBL" id="ML178819">
    <property type="protein sequence ID" value="TFL03769.1"/>
    <property type="molecule type" value="Genomic_DNA"/>
</dbReference>
<feature type="repeat" description="Solcar" evidence="9">
    <location>
        <begin position="229"/>
        <end position="324"/>
    </location>
</feature>
<keyword evidence="6 11" id="KW-1133">Transmembrane helix</keyword>
<dbReference type="SUPFAM" id="SSF103506">
    <property type="entry name" value="Mitochondrial carrier"/>
    <property type="match status" value="1"/>
</dbReference>
<dbReference type="InterPro" id="IPR023395">
    <property type="entry name" value="MCP_dom_sf"/>
</dbReference>
<keyword evidence="8 9" id="KW-0472">Membrane</keyword>
<dbReference type="Proteomes" id="UP000305067">
    <property type="component" value="Unassembled WGS sequence"/>
</dbReference>
<evidence type="ECO:0000313" key="13">
    <source>
        <dbReference type="Proteomes" id="UP000305067"/>
    </source>
</evidence>
<dbReference type="PROSITE" id="PS50920">
    <property type="entry name" value="SOLCAR"/>
    <property type="match status" value="3"/>
</dbReference>
<dbReference type="PANTHER" id="PTHR45939">
    <property type="entry name" value="PEROXISOMAL MEMBRANE PROTEIN PMP34-RELATED"/>
    <property type="match status" value="1"/>
</dbReference>
<evidence type="ECO:0000256" key="11">
    <source>
        <dbReference type="SAM" id="Phobius"/>
    </source>
</evidence>
<proteinExistence type="inferred from homology"/>
<comment type="subcellular location">
    <subcellularLocation>
        <location evidence="1">Mitochondrion membrane</location>
        <topology evidence="1">Multi-pass membrane protein</topology>
    </subcellularLocation>
</comment>
<feature type="transmembrane region" description="Helical" evidence="11">
    <location>
        <begin position="77"/>
        <end position="99"/>
    </location>
</feature>
<dbReference type="InterPro" id="IPR002067">
    <property type="entry name" value="MCP"/>
</dbReference>
<reference evidence="12 13" key="1">
    <citation type="journal article" date="2019" name="Nat. Ecol. Evol.">
        <title>Megaphylogeny resolves global patterns of mushroom evolution.</title>
        <authorList>
            <person name="Varga T."/>
            <person name="Krizsan K."/>
            <person name="Foldi C."/>
            <person name="Dima B."/>
            <person name="Sanchez-Garcia M."/>
            <person name="Sanchez-Ramirez S."/>
            <person name="Szollosi G.J."/>
            <person name="Szarkandi J.G."/>
            <person name="Papp V."/>
            <person name="Albert L."/>
            <person name="Andreopoulos W."/>
            <person name="Angelini C."/>
            <person name="Antonin V."/>
            <person name="Barry K.W."/>
            <person name="Bougher N.L."/>
            <person name="Buchanan P."/>
            <person name="Buyck B."/>
            <person name="Bense V."/>
            <person name="Catcheside P."/>
            <person name="Chovatia M."/>
            <person name="Cooper J."/>
            <person name="Damon W."/>
            <person name="Desjardin D."/>
            <person name="Finy P."/>
            <person name="Geml J."/>
            <person name="Haridas S."/>
            <person name="Hughes K."/>
            <person name="Justo A."/>
            <person name="Karasinski D."/>
            <person name="Kautmanova I."/>
            <person name="Kiss B."/>
            <person name="Kocsube S."/>
            <person name="Kotiranta H."/>
            <person name="LaButti K.M."/>
            <person name="Lechner B.E."/>
            <person name="Liimatainen K."/>
            <person name="Lipzen A."/>
            <person name="Lukacs Z."/>
            <person name="Mihaltcheva S."/>
            <person name="Morgado L.N."/>
            <person name="Niskanen T."/>
            <person name="Noordeloos M.E."/>
            <person name="Ohm R.A."/>
            <person name="Ortiz-Santana B."/>
            <person name="Ovrebo C."/>
            <person name="Racz N."/>
            <person name="Riley R."/>
            <person name="Savchenko A."/>
            <person name="Shiryaev A."/>
            <person name="Soop K."/>
            <person name="Spirin V."/>
            <person name="Szebenyi C."/>
            <person name="Tomsovsky M."/>
            <person name="Tulloss R.E."/>
            <person name="Uehling J."/>
            <person name="Grigoriev I.V."/>
            <person name="Vagvolgyi C."/>
            <person name="Papp T."/>
            <person name="Martin F.M."/>
            <person name="Miettinen O."/>
            <person name="Hibbett D.S."/>
            <person name="Nagy L.G."/>
        </authorList>
    </citation>
    <scope>NUCLEOTIDE SEQUENCE [LARGE SCALE GENOMIC DNA]</scope>
    <source>
        <strain evidence="12 13">CBS 309.79</strain>
    </source>
</reference>
<feature type="transmembrane region" description="Helical" evidence="11">
    <location>
        <begin position="12"/>
        <end position="33"/>
    </location>
</feature>
<evidence type="ECO:0000256" key="9">
    <source>
        <dbReference type="PROSITE-ProRule" id="PRU00282"/>
    </source>
</evidence>
<feature type="repeat" description="Solcar" evidence="9">
    <location>
        <begin position="12"/>
        <end position="102"/>
    </location>
</feature>
<comment type="similarity">
    <text evidence="2 10">Belongs to the mitochondrial carrier (TC 2.A.29) family.</text>
</comment>
<evidence type="ECO:0000256" key="1">
    <source>
        <dbReference type="ARBA" id="ARBA00004225"/>
    </source>
</evidence>
<organism evidence="12 13">
    <name type="scientific">Pterulicium gracile</name>
    <dbReference type="NCBI Taxonomy" id="1884261"/>
    <lineage>
        <taxon>Eukaryota</taxon>
        <taxon>Fungi</taxon>
        <taxon>Dikarya</taxon>
        <taxon>Basidiomycota</taxon>
        <taxon>Agaricomycotina</taxon>
        <taxon>Agaricomycetes</taxon>
        <taxon>Agaricomycetidae</taxon>
        <taxon>Agaricales</taxon>
        <taxon>Pleurotineae</taxon>
        <taxon>Pterulaceae</taxon>
        <taxon>Pterulicium</taxon>
    </lineage>
</organism>
<keyword evidence="7" id="KW-0496">Mitochondrion</keyword>
<dbReference type="STRING" id="1884261.A0A5C3QTZ3"/>
<dbReference type="InterPro" id="IPR018108">
    <property type="entry name" value="MCP_transmembrane"/>
</dbReference>
<feature type="transmembrane region" description="Helical" evidence="11">
    <location>
        <begin position="119"/>
        <end position="147"/>
    </location>
</feature>
<evidence type="ECO:0000256" key="10">
    <source>
        <dbReference type="RuleBase" id="RU000488"/>
    </source>
</evidence>
<dbReference type="GO" id="GO:0031966">
    <property type="term" value="C:mitochondrial membrane"/>
    <property type="evidence" value="ECO:0007669"/>
    <property type="project" value="UniProtKB-SubCell"/>
</dbReference>